<feature type="region of interest" description="Disordered" evidence="1">
    <location>
        <begin position="1"/>
        <end position="36"/>
    </location>
</feature>
<dbReference type="EMBL" id="RAWG01000368">
    <property type="protein sequence ID" value="RKH33647.1"/>
    <property type="molecule type" value="Genomic_DNA"/>
</dbReference>
<comment type="caution">
    <text evidence="2">The sequence shown here is derived from an EMBL/GenBank/DDBJ whole genome shotgun (WGS) entry which is preliminary data.</text>
</comment>
<keyword evidence="2" id="KW-0255">Endonuclease</keyword>
<dbReference type="OrthoDB" id="4446543at2"/>
<sequence length="499" mass="53521">MGCATSPFEPDPDLSWATQGSDEAASAGCGGQELPRGWPQLESSEEVLAPFLACASPAEFAAMQRGRNMPRLVESLNDWDAIRLGALGPLDAQAAAVLVRKRAAFLVSATERYGVARAEVFALFILHSAFDDELRDVLRLLAQDKQLAETLGAMTTVREQLRQRGLVLEEHPERPERTGDVLRGLGRASRDALASSETSAGARYLDLTAKREQLPPPYRQALDEVERALMKEHFSPGSLVAGSFDHLTFGVPLGFFHLVTGTAHGASSLAAGRYEQATRELAPAALMVALYASSQGARSVVKPGSIGSGGRWRLQLSRLDLGELKAAVQRLEERLGVNAARDVLRYLRARRENAYVAAEWGEAGVLALYEARGNAAKAQAVLAEANRAPPRPPSTNGFATDAPIRNAHLAGRRHPVTGVPFDAEGYPDFRAAGVVKVEVEIPYTGSRAGDFAAANKAAGLKETPKGMTWHHHQDRATLQLVPTAIHARTGHTGGFSGVP</sequence>
<reference evidence="3" key="1">
    <citation type="submission" date="2018-09" db="EMBL/GenBank/DDBJ databases">
        <authorList>
            <person name="Livingstone P.G."/>
            <person name="Whitworth D.E."/>
        </authorList>
    </citation>
    <scope>NUCLEOTIDE SEQUENCE [LARGE SCALE GENOMIC DNA]</scope>
    <source>
        <strain evidence="3">CA040B</strain>
    </source>
</reference>
<dbReference type="Proteomes" id="UP000273405">
    <property type="component" value="Unassembled WGS sequence"/>
</dbReference>
<keyword evidence="3" id="KW-1185">Reference proteome</keyword>
<dbReference type="GO" id="GO:0004519">
    <property type="term" value="F:endonuclease activity"/>
    <property type="evidence" value="ECO:0007669"/>
    <property type="project" value="UniProtKB-KW"/>
</dbReference>
<keyword evidence="2" id="KW-0378">Hydrolase</keyword>
<dbReference type="Pfam" id="PF14414">
    <property type="entry name" value="WHH"/>
    <property type="match status" value="1"/>
</dbReference>
<evidence type="ECO:0000256" key="1">
    <source>
        <dbReference type="SAM" id="MobiDB-lite"/>
    </source>
</evidence>
<keyword evidence="2" id="KW-0540">Nuclease</keyword>
<protein>
    <submittedName>
        <fullName evidence="2">HNH endonuclease</fullName>
    </submittedName>
</protein>
<dbReference type="AlphaFoldDB" id="A0A3A8MN91"/>
<evidence type="ECO:0000313" key="3">
    <source>
        <dbReference type="Proteomes" id="UP000273405"/>
    </source>
</evidence>
<proteinExistence type="predicted"/>
<gene>
    <name evidence="2" type="ORF">D7X12_35790</name>
</gene>
<name>A0A3A8MN91_9BACT</name>
<accession>A0A3A8MN91</accession>
<organism evidence="2 3">
    <name type="scientific">Corallococcus sicarius</name>
    <dbReference type="NCBI Taxonomy" id="2316726"/>
    <lineage>
        <taxon>Bacteria</taxon>
        <taxon>Pseudomonadati</taxon>
        <taxon>Myxococcota</taxon>
        <taxon>Myxococcia</taxon>
        <taxon>Myxococcales</taxon>
        <taxon>Cystobacterineae</taxon>
        <taxon>Myxococcaceae</taxon>
        <taxon>Corallococcus</taxon>
    </lineage>
</organism>
<dbReference type="InterPro" id="IPR032869">
    <property type="entry name" value="WHH_dom_containing"/>
</dbReference>
<evidence type="ECO:0000313" key="2">
    <source>
        <dbReference type="EMBL" id="RKH33647.1"/>
    </source>
</evidence>